<protein>
    <recommendedName>
        <fullName evidence="3">PPM-type phosphatase domain-containing protein</fullName>
    </recommendedName>
</protein>
<comment type="caution">
    <text evidence="1">The sequence shown here is derived from an EMBL/GenBank/DDBJ whole genome shotgun (WGS) entry which is preliminary data.</text>
</comment>
<dbReference type="Gene3D" id="3.60.40.10">
    <property type="entry name" value="PPM-type phosphatase domain"/>
    <property type="match status" value="1"/>
</dbReference>
<accession>A0A1F6TD06</accession>
<organism evidence="1 2">
    <name type="scientific">Candidatus Muproteobacteria bacterium RBG_16_64_11</name>
    <dbReference type="NCBI Taxonomy" id="1817758"/>
    <lineage>
        <taxon>Bacteria</taxon>
        <taxon>Pseudomonadati</taxon>
        <taxon>Pseudomonadota</taxon>
        <taxon>Candidatus Muproteobacteria</taxon>
    </lineage>
</organism>
<sequence length="126" mass="14116">MLLLCSDGLWEALKPAELLEFLKFDVLEEGVEEMLLAAERKMKSASDNLSAICLRWKDRLTTELPLQAVTAHEASQQTLWDDAAKTLAAQHTDSSANARKTKSEDKSFDTALKDLETFIKGFEGKR</sequence>
<evidence type="ECO:0000313" key="2">
    <source>
        <dbReference type="Proteomes" id="UP000177925"/>
    </source>
</evidence>
<dbReference type="SUPFAM" id="SSF81606">
    <property type="entry name" value="PP2C-like"/>
    <property type="match status" value="1"/>
</dbReference>
<dbReference type="EMBL" id="MFSS01000072">
    <property type="protein sequence ID" value="OGI42972.1"/>
    <property type="molecule type" value="Genomic_DNA"/>
</dbReference>
<proteinExistence type="predicted"/>
<reference evidence="1 2" key="1">
    <citation type="journal article" date="2016" name="Nat. Commun.">
        <title>Thousands of microbial genomes shed light on interconnected biogeochemical processes in an aquifer system.</title>
        <authorList>
            <person name="Anantharaman K."/>
            <person name="Brown C.T."/>
            <person name="Hug L.A."/>
            <person name="Sharon I."/>
            <person name="Castelle C.J."/>
            <person name="Probst A.J."/>
            <person name="Thomas B.C."/>
            <person name="Singh A."/>
            <person name="Wilkins M.J."/>
            <person name="Karaoz U."/>
            <person name="Brodie E.L."/>
            <person name="Williams K.H."/>
            <person name="Hubbard S.S."/>
            <person name="Banfield J.F."/>
        </authorList>
    </citation>
    <scope>NUCLEOTIDE SEQUENCE [LARGE SCALE GENOMIC DNA]</scope>
</reference>
<evidence type="ECO:0008006" key="3">
    <source>
        <dbReference type="Google" id="ProtNLM"/>
    </source>
</evidence>
<dbReference type="InterPro" id="IPR036457">
    <property type="entry name" value="PPM-type-like_dom_sf"/>
</dbReference>
<name>A0A1F6TD06_9PROT</name>
<evidence type="ECO:0000313" key="1">
    <source>
        <dbReference type="EMBL" id="OGI42972.1"/>
    </source>
</evidence>
<dbReference type="AlphaFoldDB" id="A0A1F6TD06"/>
<gene>
    <name evidence="1" type="ORF">A2150_04115</name>
</gene>
<dbReference type="Proteomes" id="UP000177925">
    <property type="component" value="Unassembled WGS sequence"/>
</dbReference>